<dbReference type="Pfam" id="PF08240">
    <property type="entry name" value="ADH_N"/>
    <property type="match status" value="1"/>
</dbReference>
<dbReference type="InterPro" id="IPR036291">
    <property type="entry name" value="NAD(P)-bd_dom_sf"/>
</dbReference>
<feature type="domain" description="Enoyl reductase (ER)" evidence="1">
    <location>
        <begin position="10"/>
        <end position="331"/>
    </location>
</feature>
<dbReference type="SMART" id="SM00829">
    <property type="entry name" value="PKS_ER"/>
    <property type="match status" value="1"/>
</dbReference>
<dbReference type="EMBL" id="JBHSSE010000027">
    <property type="protein sequence ID" value="MFC6202730.1"/>
    <property type="molecule type" value="Genomic_DNA"/>
</dbReference>
<reference evidence="3" key="1">
    <citation type="journal article" date="2019" name="Int. J. Syst. Evol. Microbiol.">
        <title>The Global Catalogue of Microorganisms (GCM) 10K type strain sequencing project: providing services to taxonomists for standard genome sequencing and annotation.</title>
        <authorList>
            <consortium name="The Broad Institute Genomics Platform"/>
            <consortium name="The Broad Institute Genome Sequencing Center for Infectious Disease"/>
            <person name="Wu L."/>
            <person name="Ma J."/>
        </authorList>
    </citation>
    <scope>NUCLEOTIDE SEQUENCE [LARGE SCALE GENOMIC DNA]</scope>
    <source>
        <strain evidence="3">CCM 8930</strain>
    </source>
</reference>
<proteinExistence type="predicted"/>
<dbReference type="InterPro" id="IPR011032">
    <property type="entry name" value="GroES-like_sf"/>
</dbReference>
<sequence>MKAAQLTKYESDFKLVVRDIPTPTPSENEVLVQVKVAAVNPIEHLIGSGSVKLIQNYDMPLTMGNELSGIVTAVGSAVSRFKVGDAVYSRLPLTKIGAFAEFVAIDEQAVALKPKTLDFEHSAAVPLTGLTAYQGFTEELAAQSGQSVMIPGGSGSFGQLAIPIAKELGLKVMVSGNARGRENAATMGVSQYFDYKQENYWESLAPVDYVIDTIGKPELSHELSVLKSGGRLLSLRMGPNRRFAKQHQLSFLKTTLFSLAGTQLDHQAKKAGVQYHFIFVRSDGAQLAKITEIVERENIVPAIDPTQFSLAQVNEALELVANGHPKGKVLIRF</sequence>
<dbReference type="Proteomes" id="UP001596171">
    <property type="component" value="Unassembled WGS sequence"/>
</dbReference>
<dbReference type="SUPFAM" id="SSF50129">
    <property type="entry name" value="GroES-like"/>
    <property type="match status" value="1"/>
</dbReference>
<keyword evidence="2" id="KW-0560">Oxidoreductase</keyword>
<dbReference type="Gene3D" id="3.40.50.720">
    <property type="entry name" value="NAD(P)-binding Rossmann-like Domain"/>
    <property type="match status" value="1"/>
</dbReference>
<dbReference type="GO" id="GO:0016491">
    <property type="term" value="F:oxidoreductase activity"/>
    <property type="evidence" value="ECO:0007669"/>
    <property type="project" value="UniProtKB-KW"/>
</dbReference>
<dbReference type="SUPFAM" id="SSF51735">
    <property type="entry name" value="NAD(P)-binding Rossmann-fold domains"/>
    <property type="match status" value="1"/>
</dbReference>
<protein>
    <submittedName>
        <fullName evidence="2">NADP-dependent oxidoreductase</fullName>
        <ecNumber evidence="2">1.-.-.-</ecNumber>
    </submittedName>
</protein>
<dbReference type="RefSeq" id="WP_137616734.1">
    <property type="nucleotide sequence ID" value="NZ_BJDI01000011.1"/>
</dbReference>
<dbReference type="CDD" id="cd05289">
    <property type="entry name" value="MDR_like_2"/>
    <property type="match status" value="1"/>
</dbReference>
<dbReference type="PANTHER" id="PTHR43482">
    <property type="entry name" value="PROTEIN AST1-RELATED"/>
    <property type="match status" value="1"/>
</dbReference>
<dbReference type="InterPro" id="IPR052585">
    <property type="entry name" value="Lipid_raft_assoc_Zn_ADH"/>
</dbReference>
<name>A0ABW1SLX7_9LACO</name>
<dbReference type="Gene3D" id="3.90.180.10">
    <property type="entry name" value="Medium-chain alcohol dehydrogenases, catalytic domain"/>
    <property type="match status" value="1"/>
</dbReference>
<gene>
    <name evidence="2" type="ORF">ACFP1L_12730</name>
</gene>
<comment type="caution">
    <text evidence="2">The sequence shown here is derived from an EMBL/GenBank/DDBJ whole genome shotgun (WGS) entry which is preliminary data.</text>
</comment>
<evidence type="ECO:0000259" key="1">
    <source>
        <dbReference type="SMART" id="SM00829"/>
    </source>
</evidence>
<keyword evidence="3" id="KW-1185">Reference proteome</keyword>
<accession>A0ABW1SLX7</accession>
<dbReference type="InterPro" id="IPR020843">
    <property type="entry name" value="ER"/>
</dbReference>
<evidence type="ECO:0000313" key="2">
    <source>
        <dbReference type="EMBL" id="MFC6202730.1"/>
    </source>
</evidence>
<organism evidence="2 3">
    <name type="scientific">Lactiplantibacillus nangangensis</name>
    <dbReference type="NCBI Taxonomy" id="2559917"/>
    <lineage>
        <taxon>Bacteria</taxon>
        <taxon>Bacillati</taxon>
        <taxon>Bacillota</taxon>
        <taxon>Bacilli</taxon>
        <taxon>Lactobacillales</taxon>
        <taxon>Lactobacillaceae</taxon>
        <taxon>Lactiplantibacillus</taxon>
    </lineage>
</organism>
<dbReference type="Pfam" id="PF13602">
    <property type="entry name" value="ADH_zinc_N_2"/>
    <property type="match status" value="1"/>
</dbReference>
<dbReference type="InterPro" id="IPR013154">
    <property type="entry name" value="ADH-like_N"/>
</dbReference>
<dbReference type="EC" id="1.-.-.-" evidence="2"/>
<evidence type="ECO:0000313" key="3">
    <source>
        <dbReference type="Proteomes" id="UP001596171"/>
    </source>
</evidence>
<dbReference type="PANTHER" id="PTHR43482:SF1">
    <property type="entry name" value="PROTEIN AST1-RELATED"/>
    <property type="match status" value="1"/>
</dbReference>